<evidence type="ECO:0000256" key="1">
    <source>
        <dbReference type="ARBA" id="ARBA00022478"/>
    </source>
</evidence>
<dbReference type="PANTHER" id="PTHR30313:SF2">
    <property type="entry name" value="DNA PRIMASE"/>
    <property type="match status" value="1"/>
</dbReference>
<comment type="cofactor">
    <cofactor evidence="12">
        <name>Zn(2+)</name>
        <dbReference type="ChEBI" id="CHEBI:29105"/>
    </cofactor>
    <text evidence="12">Binds 1 zinc ion per monomer.</text>
</comment>
<evidence type="ECO:0000256" key="7">
    <source>
        <dbReference type="ARBA" id="ARBA00022771"/>
    </source>
</evidence>
<comment type="catalytic activity">
    <reaction evidence="12">
        <text>ssDNA + n NTP = ssDNA/pppN(pN)n-1 hybrid + (n-1) diphosphate.</text>
        <dbReference type="EC" id="2.7.7.101"/>
    </reaction>
</comment>
<dbReference type="Pfam" id="PF01807">
    <property type="entry name" value="Zn_ribbon_DnaG"/>
    <property type="match status" value="1"/>
</dbReference>
<evidence type="ECO:0000256" key="5">
    <source>
        <dbReference type="ARBA" id="ARBA00022705"/>
    </source>
</evidence>
<feature type="zinc finger region" description="CHC2-type" evidence="12">
    <location>
        <begin position="51"/>
        <end position="75"/>
    </location>
</feature>
<keyword evidence="11 12" id="KW-0804">Transcription</keyword>
<evidence type="ECO:0000256" key="9">
    <source>
        <dbReference type="ARBA" id="ARBA00022842"/>
    </source>
</evidence>
<dbReference type="SMART" id="SM00493">
    <property type="entry name" value="TOPRIM"/>
    <property type="match status" value="1"/>
</dbReference>
<dbReference type="SMART" id="SM00400">
    <property type="entry name" value="ZnF_CHCC"/>
    <property type="match status" value="1"/>
</dbReference>
<dbReference type="InterPro" id="IPR050219">
    <property type="entry name" value="DnaG_primase"/>
</dbReference>
<dbReference type="Pfam" id="PF08275">
    <property type="entry name" value="DNAG_N"/>
    <property type="match status" value="1"/>
</dbReference>
<dbReference type="AlphaFoldDB" id="I1A5X9"/>
<keyword evidence="10 12" id="KW-0238">DNA-binding</keyword>
<dbReference type="InterPro" id="IPR013264">
    <property type="entry name" value="DNAG_N"/>
</dbReference>
<dbReference type="GO" id="GO:1990077">
    <property type="term" value="C:primosome complex"/>
    <property type="evidence" value="ECO:0007669"/>
    <property type="project" value="UniProtKB-KW"/>
</dbReference>
<dbReference type="Proteomes" id="UP000006229">
    <property type="component" value="Unassembled WGS sequence"/>
</dbReference>
<dbReference type="OrthoDB" id="9803773at2"/>
<comment type="function">
    <text evidence="12">RNA polymerase that catalyzes the synthesis of short RNA molecules used as primers for DNA polymerase during DNA replication.</text>
</comment>
<dbReference type="SUPFAM" id="SSF57783">
    <property type="entry name" value="Zinc beta-ribbon"/>
    <property type="match status" value="1"/>
</dbReference>
<evidence type="ECO:0000313" key="15">
    <source>
        <dbReference type="Proteomes" id="UP000006229"/>
    </source>
</evidence>
<dbReference type="CDD" id="cd03364">
    <property type="entry name" value="TOPRIM_DnaG_primases"/>
    <property type="match status" value="1"/>
</dbReference>
<accession>I1A5X9</accession>
<dbReference type="GO" id="GO:0000428">
    <property type="term" value="C:DNA-directed RNA polymerase complex"/>
    <property type="evidence" value="ECO:0007669"/>
    <property type="project" value="UniProtKB-KW"/>
</dbReference>
<keyword evidence="4 12" id="KW-0548">Nucleotidyltransferase</keyword>
<evidence type="ECO:0000256" key="4">
    <source>
        <dbReference type="ARBA" id="ARBA00022695"/>
    </source>
</evidence>
<keyword evidence="5 12" id="KW-0235">DNA replication</keyword>
<sequence>MTTYTNTFNQIMNEIDFKKINDDILNKADIVSIISNYVSLEKKGNNYIGLCPFHQDNTPSFTVSPSKKIYKCFACSESGNVITFIKNHLGKNYLETLDYFSKELSLDFDLSQMNKKVETRSEEELEILEVLKITNSFYKVKVFNNKDAQEYLKKRNLLDSELRKTFNIGFAPGNELYKYLSESSKFSDDVIYKSGLITSDFKELFWNRITFGIKNSQGEIVGFSARALNNEIKPKYINSPETRLFNKSKILYNYDNARNSIEKNKEVYIVEGFMDVIALYKAGIENAVALMGTALTNDHVRLINKYSVILFLDKDSAGISATIKSIKTLLANNVSNIFVSVNSFEKDADEILEKEGKEALFYTLNNRKSFIDFIYDFYTNTHNLKTDFNYINIKKFENDLSSFLSLLDYDQKFYIFNKFKSDFGYDLSSLSNSSNQQNAQKLSDVKQFINTNFEEYYDNHLNINKNIFTYKDFTDLIATNIRIKFLMYFILKPDFAKRFYSLDNSKILYSKPTQLEKVYEDIKDKSFGYFDLLGHQKEPTVKEAIIKIKKDMHTRIFELIASIKKEVNDQELRDFYVRYINDINKTINDNGQISLNPIVQELIDAYKEENERLKITPNPKQNSYLMKELKRFKNKKI</sequence>
<organism evidence="14 15">
    <name type="scientific">Mycoplasmopsis canis UFG4</name>
    <dbReference type="NCBI Taxonomy" id="1131455"/>
    <lineage>
        <taxon>Bacteria</taxon>
        <taxon>Bacillati</taxon>
        <taxon>Mycoplasmatota</taxon>
        <taxon>Mycoplasmoidales</taxon>
        <taxon>Metamycoplasmataceae</taxon>
        <taxon>Mycoplasmopsis</taxon>
    </lineage>
</organism>
<dbReference type="Gene3D" id="3.40.1360.10">
    <property type="match status" value="1"/>
</dbReference>
<dbReference type="HAMAP" id="MF_00974">
    <property type="entry name" value="DNA_primase_DnaG"/>
    <property type="match status" value="1"/>
</dbReference>
<evidence type="ECO:0000259" key="13">
    <source>
        <dbReference type="PROSITE" id="PS50880"/>
    </source>
</evidence>
<keyword evidence="9" id="KW-0460">Magnesium</keyword>
<evidence type="ECO:0000256" key="2">
    <source>
        <dbReference type="ARBA" id="ARBA00022515"/>
    </source>
</evidence>
<dbReference type="GO" id="GO:0003677">
    <property type="term" value="F:DNA binding"/>
    <property type="evidence" value="ECO:0007669"/>
    <property type="project" value="UniProtKB-KW"/>
</dbReference>
<comment type="similarity">
    <text evidence="12">Belongs to the DnaG primase family.</text>
</comment>
<dbReference type="PROSITE" id="PS50880">
    <property type="entry name" value="TOPRIM"/>
    <property type="match status" value="1"/>
</dbReference>
<dbReference type="InterPro" id="IPR034151">
    <property type="entry name" value="TOPRIM_DnaG_bac"/>
</dbReference>
<gene>
    <name evidence="12" type="primary">dnaG</name>
    <name evidence="14" type="ORF">MCANUFG4_02456</name>
</gene>
<evidence type="ECO:0000313" key="14">
    <source>
        <dbReference type="EMBL" id="EIE41900.1"/>
    </source>
</evidence>
<dbReference type="EMBL" id="AJFU01000005">
    <property type="protein sequence ID" value="EIE41900.1"/>
    <property type="molecule type" value="Genomic_DNA"/>
</dbReference>
<evidence type="ECO:0000256" key="3">
    <source>
        <dbReference type="ARBA" id="ARBA00022679"/>
    </source>
</evidence>
<evidence type="ECO:0000256" key="12">
    <source>
        <dbReference type="HAMAP-Rule" id="MF_00974"/>
    </source>
</evidence>
<dbReference type="Gene3D" id="3.90.980.10">
    <property type="entry name" value="DNA primase, catalytic core, N-terminal domain"/>
    <property type="match status" value="1"/>
</dbReference>
<dbReference type="SUPFAM" id="SSF56731">
    <property type="entry name" value="DNA primase core"/>
    <property type="match status" value="1"/>
</dbReference>
<dbReference type="InterPro" id="IPR030846">
    <property type="entry name" value="DnaG_bac"/>
</dbReference>
<comment type="subunit">
    <text evidence="12">Monomer. Interacts with DnaB.</text>
</comment>
<dbReference type="FunFam" id="3.90.580.10:FF:000001">
    <property type="entry name" value="DNA primase"/>
    <property type="match status" value="1"/>
</dbReference>
<feature type="domain" description="Toprim" evidence="13">
    <location>
        <begin position="265"/>
        <end position="345"/>
    </location>
</feature>
<dbReference type="GO" id="GO:0008270">
    <property type="term" value="F:zinc ion binding"/>
    <property type="evidence" value="ECO:0007669"/>
    <property type="project" value="UniProtKB-UniRule"/>
</dbReference>
<evidence type="ECO:0000256" key="6">
    <source>
        <dbReference type="ARBA" id="ARBA00022723"/>
    </source>
</evidence>
<dbReference type="InterPro" id="IPR006295">
    <property type="entry name" value="DNA_primase_DnaG"/>
</dbReference>
<keyword evidence="6 12" id="KW-0479">Metal-binding</keyword>
<name>I1A5X9_9BACT</name>
<keyword evidence="2 12" id="KW-0639">Primosome</keyword>
<comment type="caution">
    <text evidence="14">The sequence shown here is derived from an EMBL/GenBank/DDBJ whole genome shotgun (WGS) entry which is preliminary data.</text>
</comment>
<dbReference type="NCBIfam" id="TIGR01391">
    <property type="entry name" value="dnaG"/>
    <property type="match status" value="1"/>
</dbReference>
<dbReference type="PATRIC" id="fig|1131455.3.peg.500"/>
<protein>
    <recommendedName>
        <fullName evidence="12">DNA primase</fullName>
        <ecNumber evidence="12">2.7.7.101</ecNumber>
    </recommendedName>
</protein>
<evidence type="ECO:0000256" key="10">
    <source>
        <dbReference type="ARBA" id="ARBA00023125"/>
    </source>
</evidence>
<keyword evidence="15" id="KW-1185">Reference proteome</keyword>
<dbReference type="InterPro" id="IPR037068">
    <property type="entry name" value="DNA_primase_core_N_sf"/>
</dbReference>
<keyword evidence="8 12" id="KW-0862">Zinc</keyword>
<reference evidence="14 15" key="1">
    <citation type="journal article" date="2012" name="J. Bacteriol.">
        <title>Genome annotation of five Mycoplasma canis strains.</title>
        <authorList>
            <person name="Brown D.R."/>
            <person name="May M."/>
            <person name="Michaels D.L."/>
            <person name="Barbet A.F."/>
        </authorList>
    </citation>
    <scope>NUCLEOTIDE SEQUENCE [LARGE SCALE GENOMIC DNA]</scope>
    <source>
        <strain evidence="14 15">UFG4</strain>
    </source>
</reference>
<proteinExistence type="inferred from homology"/>
<dbReference type="GO" id="GO:0005737">
    <property type="term" value="C:cytoplasm"/>
    <property type="evidence" value="ECO:0007669"/>
    <property type="project" value="TreeGrafter"/>
</dbReference>
<dbReference type="GO" id="GO:0006269">
    <property type="term" value="P:DNA replication, synthesis of primer"/>
    <property type="evidence" value="ECO:0007669"/>
    <property type="project" value="UniProtKB-UniRule"/>
</dbReference>
<keyword evidence="7 12" id="KW-0863">Zinc-finger</keyword>
<keyword evidence="3 12" id="KW-0808">Transferase</keyword>
<dbReference type="InterPro" id="IPR036977">
    <property type="entry name" value="DNA_primase_Znf_CHC2"/>
</dbReference>
<evidence type="ECO:0000256" key="8">
    <source>
        <dbReference type="ARBA" id="ARBA00022833"/>
    </source>
</evidence>
<dbReference type="InterPro" id="IPR006171">
    <property type="entry name" value="TOPRIM_dom"/>
</dbReference>
<evidence type="ECO:0000256" key="11">
    <source>
        <dbReference type="ARBA" id="ARBA00023163"/>
    </source>
</evidence>
<keyword evidence="1 12" id="KW-0240">DNA-directed RNA polymerase</keyword>
<dbReference type="Gene3D" id="3.90.580.10">
    <property type="entry name" value="Zinc finger, CHC2-type domain"/>
    <property type="match status" value="1"/>
</dbReference>
<dbReference type="EC" id="2.7.7.101" evidence="12"/>
<dbReference type="InterPro" id="IPR002694">
    <property type="entry name" value="Znf_CHC2"/>
</dbReference>
<dbReference type="Pfam" id="PF13662">
    <property type="entry name" value="Toprim_4"/>
    <property type="match status" value="1"/>
</dbReference>
<dbReference type="PANTHER" id="PTHR30313">
    <property type="entry name" value="DNA PRIMASE"/>
    <property type="match status" value="1"/>
</dbReference>
<comment type="domain">
    <text evidence="12">Contains an N-terminal zinc-binding domain, a central core domain that contains the primase activity, and a C-terminal DnaB-binding domain.</text>
</comment>
<dbReference type="GO" id="GO:0003899">
    <property type="term" value="F:DNA-directed RNA polymerase activity"/>
    <property type="evidence" value="ECO:0007669"/>
    <property type="project" value="UniProtKB-UniRule"/>
</dbReference>